<organism evidence="4 5">
    <name type="scientific">Frondihabitans australicus</name>
    <dbReference type="NCBI Taxonomy" id="386892"/>
    <lineage>
        <taxon>Bacteria</taxon>
        <taxon>Bacillati</taxon>
        <taxon>Actinomycetota</taxon>
        <taxon>Actinomycetes</taxon>
        <taxon>Micrococcales</taxon>
        <taxon>Microbacteriaceae</taxon>
        <taxon>Frondihabitans</taxon>
    </lineage>
</organism>
<evidence type="ECO:0000256" key="1">
    <source>
        <dbReference type="ARBA" id="ARBA00006068"/>
    </source>
</evidence>
<reference evidence="4 5" key="1">
    <citation type="submission" date="2018-10" db="EMBL/GenBank/DDBJ databases">
        <title>Sequencing the genomes of 1000 actinobacteria strains.</title>
        <authorList>
            <person name="Klenk H.-P."/>
        </authorList>
    </citation>
    <scope>NUCLEOTIDE SEQUENCE [LARGE SCALE GENOMIC DNA]</scope>
    <source>
        <strain evidence="4 5">DSM 17894</strain>
    </source>
</reference>
<evidence type="ECO:0000313" key="4">
    <source>
        <dbReference type="EMBL" id="RKR73125.1"/>
    </source>
</evidence>
<accession>A0A495IDD7</accession>
<comment type="caution">
    <text evidence="4">The sequence shown here is derived from an EMBL/GenBank/DDBJ whole genome shotgun (WGS) entry which is preliminary data.</text>
</comment>
<dbReference type="Gene3D" id="3.40.630.190">
    <property type="entry name" value="LCP protein"/>
    <property type="match status" value="1"/>
</dbReference>
<evidence type="ECO:0000313" key="5">
    <source>
        <dbReference type="Proteomes" id="UP000280008"/>
    </source>
</evidence>
<dbReference type="InterPro" id="IPR004474">
    <property type="entry name" value="LytR_CpsA_psr"/>
</dbReference>
<protein>
    <submittedName>
        <fullName evidence="4">LytR family transcriptional attenuator</fullName>
    </submittedName>
</protein>
<dbReference type="Proteomes" id="UP000280008">
    <property type="component" value="Unassembled WGS sequence"/>
</dbReference>
<dbReference type="NCBIfam" id="TIGR00350">
    <property type="entry name" value="lytR_cpsA_psr"/>
    <property type="match status" value="1"/>
</dbReference>
<dbReference type="Pfam" id="PF03816">
    <property type="entry name" value="LytR_cpsA_psr"/>
    <property type="match status" value="1"/>
</dbReference>
<evidence type="ECO:0000256" key="2">
    <source>
        <dbReference type="SAM" id="MobiDB-lite"/>
    </source>
</evidence>
<dbReference type="InterPro" id="IPR050922">
    <property type="entry name" value="LytR/CpsA/Psr_CW_biosynth"/>
</dbReference>
<dbReference type="PANTHER" id="PTHR33392">
    <property type="entry name" value="POLYISOPRENYL-TEICHOIC ACID--PEPTIDOGLYCAN TEICHOIC ACID TRANSFERASE TAGU"/>
    <property type="match status" value="1"/>
</dbReference>
<dbReference type="PANTHER" id="PTHR33392:SF6">
    <property type="entry name" value="POLYISOPRENYL-TEICHOIC ACID--PEPTIDOGLYCAN TEICHOIC ACID TRANSFERASE TAGU"/>
    <property type="match status" value="1"/>
</dbReference>
<proteinExistence type="inferred from homology"/>
<sequence>MPHADSAPTRATTRRGRRRRRAVRRGLIAAAVVVALLASAVGAGALLLRSEVTKNVTTLPASQVFPDEAQRPAPSKGAKNILLLGSDSRQASDQHDLDGAGGQRSDVMMLAHIPADRSGVQIMSIMRDTWVDVPGHGQAKINAALAWGGVPLTVRTVENLLGVRIDHVAIIDFAGVEGITTALGGVWVDNAMPFTSGGHFFAAGPIELEGPLALRYVRERHAFATADYQRVQNQQALLKGILDRAVSRDVLGDPRQLLGFVSETSKYLTVDSGFTTGEAASLAYSLRGIDGSAIAFFTMPTAGTGTSADGQSIIRLDPGALAKVRSALAGDSLQELAKSPSADR</sequence>
<feature type="domain" description="Cell envelope-related transcriptional attenuator" evidence="3">
    <location>
        <begin position="104"/>
        <end position="245"/>
    </location>
</feature>
<feature type="region of interest" description="Disordered" evidence="2">
    <location>
        <begin position="1"/>
        <end position="20"/>
    </location>
</feature>
<name>A0A495IDD7_9MICO</name>
<dbReference type="RefSeq" id="WP_170159807.1">
    <property type="nucleotide sequence ID" value="NZ_RBKS01000001.1"/>
</dbReference>
<keyword evidence="5" id="KW-1185">Reference proteome</keyword>
<dbReference type="EMBL" id="RBKS01000001">
    <property type="protein sequence ID" value="RKR73125.1"/>
    <property type="molecule type" value="Genomic_DNA"/>
</dbReference>
<gene>
    <name evidence="4" type="ORF">C8E83_0211</name>
</gene>
<dbReference type="AlphaFoldDB" id="A0A495IDD7"/>
<evidence type="ECO:0000259" key="3">
    <source>
        <dbReference type="Pfam" id="PF03816"/>
    </source>
</evidence>
<comment type="similarity">
    <text evidence="1">Belongs to the LytR/CpsA/Psr (LCP) family.</text>
</comment>